<gene>
    <name evidence="1" type="ORF">A7P85_03450</name>
</gene>
<accession>A0A1A9RFN0</accession>
<organism evidence="1 2">
    <name type="scientific">Eikenella corrodens</name>
    <dbReference type="NCBI Taxonomy" id="539"/>
    <lineage>
        <taxon>Bacteria</taxon>
        <taxon>Pseudomonadati</taxon>
        <taxon>Pseudomonadota</taxon>
        <taxon>Betaproteobacteria</taxon>
        <taxon>Neisseriales</taxon>
        <taxon>Neisseriaceae</taxon>
        <taxon>Eikenella</taxon>
    </lineage>
</organism>
<proteinExistence type="predicted"/>
<reference evidence="2" key="1">
    <citation type="submission" date="2016-05" db="EMBL/GenBank/DDBJ databases">
        <title>Draft genome of Corynebacterium afermentans subsp. afermentans LCDC 88199T.</title>
        <authorList>
            <person name="Bernier A.-M."/>
            <person name="Bernard K."/>
        </authorList>
    </citation>
    <scope>NUCLEOTIDE SEQUENCE [LARGE SCALE GENOMIC DNA]</scope>
    <source>
        <strain evidence="2">NML01-0328</strain>
    </source>
</reference>
<evidence type="ECO:0000313" key="2">
    <source>
        <dbReference type="Proteomes" id="UP000078003"/>
    </source>
</evidence>
<evidence type="ECO:0000313" key="1">
    <source>
        <dbReference type="EMBL" id="OAM17410.1"/>
    </source>
</evidence>
<protein>
    <submittedName>
        <fullName evidence="1">Uncharacterized protein</fullName>
    </submittedName>
</protein>
<dbReference type="AlphaFoldDB" id="A0A1A9RFN0"/>
<dbReference type="EMBL" id="LXSF01000002">
    <property type="protein sequence ID" value="OAM17410.1"/>
    <property type="molecule type" value="Genomic_DNA"/>
</dbReference>
<comment type="caution">
    <text evidence="1">The sequence shown here is derived from an EMBL/GenBank/DDBJ whole genome shotgun (WGS) entry which is preliminary data.</text>
</comment>
<name>A0A1A9RFN0_EIKCO</name>
<sequence>MNCNCLETYLEKIQKSLEAEGRVVSVNPTFVQTGFRMPDLSVVTYTQVEWEETVTRKNGKQSSKKMKTSVTHSYCPFCGTKIQPAKQKEE</sequence>
<dbReference type="Proteomes" id="UP000078003">
    <property type="component" value="Unassembled WGS sequence"/>
</dbReference>